<comment type="caution">
    <text evidence="2">The sequence shown here is derived from an EMBL/GenBank/DDBJ whole genome shotgun (WGS) entry which is preliminary data.</text>
</comment>
<evidence type="ECO:0000313" key="2">
    <source>
        <dbReference type="EMBL" id="GGQ25936.1"/>
    </source>
</evidence>
<evidence type="ECO:0000313" key="3">
    <source>
        <dbReference type="Proteomes" id="UP000654123"/>
    </source>
</evidence>
<reference evidence="2" key="1">
    <citation type="journal article" date="2014" name="Int. J. Syst. Evol. Microbiol.">
        <title>Complete genome sequence of Corynebacterium casei LMG S-19264T (=DSM 44701T), isolated from a smear-ripened cheese.</title>
        <authorList>
            <consortium name="US DOE Joint Genome Institute (JGI-PGF)"/>
            <person name="Walter F."/>
            <person name="Albersmeier A."/>
            <person name="Kalinowski J."/>
            <person name="Ruckert C."/>
        </authorList>
    </citation>
    <scope>NUCLEOTIDE SEQUENCE</scope>
    <source>
        <strain evidence="2">JCM 4335</strain>
    </source>
</reference>
<proteinExistence type="predicted"/>
<evidence type="ECO:0000256" key="1">
    <source>
        <dbReference type="SAM" id="MobiDB-lite"/>
    </source>
</evidence>
<accession>A0A918B4Q2</accession>
<name>A0A918B4Q2_9ACTN</name>
<dbReference type="Proteomes" id="UP000654123">
    <property type="component" value="Unassembled WGS sequence"/>
</dbReference>
<dbReference type="AlphaFoldDB" id="A0A918B4Q2"/>
<feature type="region of interest" description="Disordered" evidence="1">
    <location>
        <begin position="185"/>
        <end position="205"/>
    </location>
</feature>
<protein>
    <submittedName>
        <fullName evidence="2">Uncharacterized protein</fullName>
    </submittedName>
</protein>
<sequence>MRTTAISLALAVAVAFGYVETFTKGIDRLPERPCAGAVDRDLAARALPSARTAEERGRLEQGLHGFTFRCHVRTSDDSSLVGDAETSDADVRSWHRHFLPKSGEEGAIEVSSGDVRGLSLAPDSATVFVPCAPPRSELPAHALVVDATTIGTTRAQGDELRQIVVDFAYQLARHAYRVGECQAPRSFPDSLPRLSEGRVMGESPN</sequence>
<reference evidence="2" key="2">
    <citation type="submission" date="2020-09" db="EMBL/GenBank/DDBJ databases">
        <authorList>
            <person name="Sun Q."/>
            <person name="Ohkuma M."/>
        </authorList>
    </citation>
    <scope>NUCLEOTIDE SEQUENCE</scope>
    <source>
        <strain evidence="2">JCM 4335</strain>
    </source>
</reference>
<organism evidence="2 3">
    <name type="scientific">Streptomyces roseolilacinus</name>
    <dbReference type="NCBI Taxonomy" id="66904"/>
    <lineage>
        <taxon>Bacteria</taxon>
        <taxon>Bacillati</taxon>
        <taxon>Actinomycetota</taxon>
        <taxon>Actinomycetes</taxon>
        <taxon>Kitasatosporales</taxon>
        <taxon>Streptomycetaceae</taxon>
        <taxon>Streptomyces</taxon>
    </lineage>
</organism>
<keyword evidence="3" id="KW-1185">Reference proteome</keyword>
<dbReference type="EMBL" id="BMSV01000011">
    <property type="protein sequence ID" value="GGQ25936.1"/>
    <property type="molecule type" value="Genomic_DNA"/>
</dbReference>
<gene>
    <name evidence="2" type="ORF">GCM10010249_51060</name>
</gene>
<dbReference type="RefSeq" id="WP_189537472.1">
    <property type="nucleotide sequence ID" value="NZ_BMSV01000011.1"/>
</dbReference>